<keyword evidence="1 2" id="KW-0732">Signal</keyword>
<dbReference type="EMBL" id="ARZX01000005">
    <property type="protein sequence ID" value="EWH14188.1"/>
    <property type="molecule type" value="Genomic_DNA"/>
</dbReference>
<protein>
    <recommendedName>
        <fullName evidence="3">Outer membrane protein beta-barrel domain-containing protein</fullName>
    </recommendedName>
</protein>
<comment type="caution">
    <text evidence="4">The sequence shown here is derived from an EMBL/GenBank/DDBJ whole genome shotgun (WGS) entry which is preliminary data.</text>
</comment>
<evidence type="ECO:0000313" key="4">
    <source>
        <dbReference type="EMBL" id="EWH14188.1"/>
    </source>
</evidence>
<dbReference type="Proteomes" id="UP000019275">
    <property type="component" value="Unassembled WGS sequence"/>
</dbReference>
<feature type="domain" description="Outer membrane protein beta-barrel" evidence="3">
    <location>
        <begin position="7"/>
        <end position="165"/>
    </location>
</feature>
<feature type="signal peptide" evidence="2">
    <location>
        <begin position="1"/>
        <end position="20"/>
    </location>
</feature>
<accession>A0ABN0RQI4</accession>
<name>A0ABN0RQI4_9FLAO</name>
<organism evidence="4 5">
    <name type="scientific">Cellulophaga geojensis KL-A</name>
    <dbReference type="NCBI Taxonomy" id="1328323"/>
    <lineage>
        <taxon>Bacteria</taxon>
        <taxon>Pseudomonadati</taxon>
        <taxon>Bacteroidota</taxon>
        <taxon>Flavobacteriia</taxon>
        <taxon>Flavobacteriales</taxon>
        <taxon>Flavobacteriaceae</taxon>
        <taxon>Cellulophaga</taxon>
    </lineage>
</organism>
<gene>
    <name evidence="4" type="ORF">KLA_05942</name>
</gene>
<dbReference type="InterPro" id="IPR011250">
    <property type="entry name" value="OMP/PagP_B-barrel"/>
</dbReference>
<evidence type="ECO:0000313" key="5">
    <source>
        <dbReference type="Proteomes" id="UP000019275"/>
    </source>
</evidence>
<dbReference type="RefSeq" id="WP_034644555.1">
    <property type="nucleotide sequence ID" value="NZ_ARZX01000005.1"/>
</dbReference>
<sequence length="167" mass="17972">MKKLFIAAIASLGFVIGAQAQEGFGAGVNLGIPMGDLDDFYGFNAGVDIQYLGAVSETFYAGGTIGYSHYFGKTYDAGPGIEIEQEDIQFLPIAAVAKFMITEDFSVGTDLGYALGLKEDVDGGFYYRPKLGYRIADSIELNLSYAGISLEDDINASTFNIGFMFQL</sequence>
<feature type="chain" id="PRO_5046490408" description="Outer membrane protein beta-barrel domain-containing protein" evidence="2">
    <location>
        <begin position="21"/>
        <end position="167"/>
    </location>
</feature>
<dbReference type="InterPro" id="IPR027385">
    <property type="entry name" value="Beta-barrel_OMP"/>
</dbReference>
<dbReference type="SUPFAM" id="SSF56925">
    <property type="entry name" value="OMPA-like"/>
    <property type="match status" value="1"/>
</dbReference>
<reference evidence="4 5" key="1">
    <citation type="journal article" date="2014" name="Genome Announc.">
        <title>Draft Genome Sequence of the Carrageenan-Degrading Bacterium Cellulophaga sp. Strain KL-A, Isolated from Decaying Marine Algae.</title>
        <authorList>
            <person name="Shan D."/>
            <person name="Ying J."/>
            <person name="Li X."/>
            <person name="Gao Z."/>
            <person name="Wei G."/>
            <person name="Shao Z."/>
        </authorList>
    </citation>
    <scope>NUCLEOTIDE SEQUENCE [LARGE SCALE GENOMIC DNA]</scope>
    <source>
        <strain evidence="4 5">KL-A</strain>
    </source>
</reference>
<evidence type="ECO:0000259" key="3">
    <source>
        <dbReference type="Pfam" id="PF13505"/>
    </source>
</evidence>
<evidence type="ECO:0000256" key="2">
    <source>
        <dbReference type="SAM" id="SignalP"/>
    </source>
</evidence>
<proteinExistence type="predicted"/>
<evidence type="ECO:0000256" key="1">
    <source>
        <dbReference type="ARBA" id="ARBA00022729"/>
    </source>
</evidence>
<dbReference type="Pfam" id="PF13505">
    <property type="entry name" value="OMP_b-brl"/>
    <property type="match status" value="1"/>
</dbReference>
<keyword evidence="5" id="KW-1185">Reference proteome</keyword>